<organism evidence="1 2">
    <name type="scientific">Haematobacter genomosp. 1</name>
    <dbReference type="NCBI Taxonomy" id="366618"/>
    <lineage>
        <taxon>Bacteria</taxon>
        <taxon>Pseudomonadati</taxon>
        <taxon>Pseudomonadota</taxon>
        <taxon>Alphaproteobacteria</taxon>
        <taxon>Rhodobacterales</taxon>
        <taxon>Paracoccaceae</taxon>
        <taxon>Haematobacter</taxon>
    </lineage>
</organism>
<name>A0A212ADL5_9RHOB</name>
<dbReference type="AlphaFoldDB" id="A0A212ADL5"/>
<protein>
    <submittedName>
        <fullName evidence="1">Uncharacterized protein</fullName>
    </submittedName>
</protein>
<comment type="caution">
    <text evidence="1">The sequence shown here is derived from an EMBL/GenBank/DDBJ whole genome shotgun (WGS) entry which is preliminary data.</text>
</comment>
<accession>A0A212ADL5</accession>
<evidence type="ECO:0000313" key="1">
    <source>
        <dbReference type="EMBL" id="OWJ79035.1"/>
    </source>
</evidence>
<sequence>MKGHRMFIPYTPVVASISPRKSYARTGSHRHGPRGKPWRNGAALILALWLAAPAAEAATYRLTLNEVPFSGIPTGRTWQGWMEIAATGAVTDAEISLPGLSYLYPDMQTYSLPMFGLSLNADGVLHGYLASAEVPLPAPALLFEGGYWYSGEADTGAAFACKSCLPRGTYVLAEAPAEVPLPVAALLLATPLALLAARSGRR</sequence>
<reference evidence="1 2" key="1">
    <citation type="submission" date="2016-12" db="EMBL/GenBank/DDBJ databases">
        <title>Comparison of Traditional DNA-DNA Hybridization with In Silico Genomic Analysis.</title>
        <authorList>
            <person name="Nicholson A.C."/>
            <person name="Humrighouse B.W."/>
            <person name="Graziano J."/>
            <person name="Lasker B."/>
            <person name="Whitney A.M."/>
            <person name="Mcquiston J.R."/>
        </authorList>
    </citation>
    <scope>NUCLEOTIDE SEQUENCE [LARGE SCALE GENOMIC DNA]</scope>
    <source>
        <strain evidence="1 2">H2240</strain>
    </source>
</reference>
<dbReference type="Proteomes" id="UP000196878">
    <property type="component" value="Unassembled WGS sequence"/>
</dbReference>
<gene>
    <name evidence="1" type="ORF">CDV49_08110</name>
</gene>
<keyword evidence="2" id="KW-1185">Reference proteome</keyword>
<proteinExistence type="predicted"/>
<evidence type="ECO:0000313" key="2">
    <source>
        <dbReference type="Proteomes" id="UP000196878"/>
    </source>
</evidence>
<dbReference type="EMBL" id="NIPW01000010">
    <property type="protein sequence ID" value="OWJ79035.1"/>
    <property type="molecule type" value="Genomic_DNA"/>
</dbReference>